<dbReference type="GO" id="GO:0030145">
    <property type="term" value="F:manganese ion binding"/>
    <property type="evidence" value="ECO:0007669"/>
    <property type="project" value="UniProtKB-UniRule"/>
</dbReference>
<accession>A0A1H0GGS2</accession>
<protein>
    <recommendedName>
        <fullName evidence="5">Tyrosine-protein phosphatase</fullName>
        <ecNumber evidence="5">3.1.3.48</ecNumber>
    </recommendedName>
</protein>
<evidence type="ECO:0000256" key="4">
    <source>
        <dbReference type="ARBA" id="ARBA00051722"/>
    </source>
</evidence>
<evidence type="ECO:0000256" key="3">
    <source>
        <dbReference type="ARBA" id="ARBA00022912"/>
    </source>
</evidence>
<dbReference type="RefSeq" id="WP_090843006.1">
    <property type="nucleotide sequence ID" value="NZ_FNIL01000006.1"/>
</dbReference>
<dbReference type="InterPro" id="IPR016667">
    <property type="entry name" value="Caps_polysacc_synth_CpsB/CapC"/>
</dbReference>
<evidence type="ECO:0000313" key="7">
    <source>
        <dbReference type="Proteomes" id="UP000198778"/>
    </source>
</evidence>
<dbReference type="PANTHER" id="PTHR39181">
    <property type="entry name" value="TYROSINE-PROTEIN PHOSPHATASE YWQE"/>
    <property type="match status" value="1"/>
</dbReference>
<reference evidence="7" key="1">
    <citation type="submission" date="2016-10" db="EMBL/GenBank/DDBJ databases">
        <authorList>
            <person name="Varghese N."/>
            <person name="Submissions S."/>
        </authorList>
    </citation>
    <scope>NUCLEOTIDE SEQUENCE [LARGE SCALE GENOMIC DNA]</scope>
    <source>
        <strain evidence="7">CGMCC 1.10369</strain>
    </source>
</reference>
<gene>
    <name evidence="6" type="ORF">SAMN04488053_106102</name>
</gene>
<keyword evidence="7" id="KW-1185">Reference proteome</keyword>
<dbReference type="AlphaFoldDB" id="A0A1H0GGS2"/>
<evidence type="ECO:0000256" key="2">
    <source>
        <dbReference type="ARBA" id="ARBA00022801"/>
    </source>
</evidence>
<evidence type="ECO:0000313" key="6">
    <source>
        <dbReference type="EMBL" id="SDO06074.1"/>
    </source>
</evidence>
<keyword evidence="3 5" id="KW-0904">Protein phosphatase</keyword>
<evidence type="ECO:0000256" key="5">
    <source>
        <dbReference type="PIRNR" id="PIRNR016557"/>
    </source>
</evidence>
<comment type="similarity">
    <text evidence="1 5">Belongs to the metallo-dependent hydrolases superfamily. CpsB/CapC family.</text>
</comment>
<proteinExistence type="inferred from homology"/>
<dbReference type="InterPro" id="IPR016195">
    <property type="entry name" value="Pol/histidinol_Pase-like"/>
</dbReference>
<dbReference type="Proteomes" id="UP000198778">
    <property type="component" value="Unassembled WGS sequence"/>
</dbReference>
<organism evidence="6 7">
    <name type="scientific">Alkalicoccus daliensis</name>
    <dbReference type="NCBI Taxonomy" id="745820"/>
    <lineage>
        <taxon>Bacteria</taxon>
        <taxon>Bacillati</taxon>
        <taxon>Bacillota</taxon>
        <taxon>Bacilli</taxon>
        <taxon>Bacillales</taxon>
        <taxon>Bacillaceae</taxon>
        <taxon>Alkalicoccus</taxon>
    </lineage>
</organism>
<dbReference type="GO" id="GO:0004725">
    <property type="term" value="F:protein tyrosine phosphatase activity"/>
    <property type="evidence" value="ECO:0007669"/>
    <property type="project" value="UniProtKB-UniRule"/>
</dbReference>
<keyword evidence="2 5" id="KW-0378">Hydrolase</keyword>
<dbReference type="EMBL" id="FNIL01000006">
    <property type="protein sequence ID" value="SDO06074.1"/>
    <property type="molecule type" value="Genomic_DNA"/>
</dbReference>
<dbReference type="PIRSF" id="PIRSF016557">
    <property type="entry name" value="Caps_synth_CpsB"/>
    <property type="match status" value="1"/>
</dbReference>
<name>A0A1H0GGS2_9BACI</name>
<sequence length="257" mass="29164">MIDLHSHILPGLDDGASSENEMLTMSKAAIENGITQITATPHHQNGTYLNEAETIKKAVEKANAILQKNQMDLTILPGQEVRIYGELLEDIDAKKILPLNESKYIFIEFPSNQVPRYAKQLLYDLQIKGYVAVIVHPERNKVLMEHPDKLFQFVQNGAITQVTAASILGKFGKNIQRFSQDLIEANLTHVVASDAHNTTSRGFYMYEAYEFTTNKYGVNMTERFQRNAELIIANEYVLLEPPQKVKPKSFIEKILKK</sequence>
<dbReference type="PANTHER" id="PTHR39181:SF1">
    <property type="entry name" value="TYROSINE-PROTEIN PHOSPHATASE YWQE"/>
    <property type="match status" value="1"/>
</dbReference>
<dbReference type="STRING" id="745820.SAMN04488053_106102"/>
<evidence type="ECO:0000256" key="1">
    <source>
        <dbReference type="ARBA" id="ARBA00005750"/>
    </source>
</evidence>
<dbReference type="Pfam" id="PF19567">
    <property type="entry name" value="CpsB_CapC"/>
    <property type="match status" value="1"/>
</dbReference>
<dbReference type="EC" id="3.1.3.48" evidence="5"/>
<dbReference type="SUPFAM" id="SSF89550">
    <property type="entry name" value="PHP domain-like"/>
    <property type="match status" value="1"/>
</dbReference>
<dbReference type="OrthoDB" id="9788539at2"/>
<comment type="catalytic activity">
    <reaction evidence="4 5">
        <text>O-phospho-L-tyrosyl-[protein] + H2O = L-tyrosyl-[protein] + phosphate</text>
        <dbReference type="Rhea" id="RHEA:10684"/>
        <dbReference type="Rhea" id="RHEA-COMP:10136"/>
        <dbReference type="Rhea" id="RHEA-COMP:20101"/>
        <dbReference type="ChEBI" id="CHEBI:15377"/>
        <dbReference type="ChEBI" id="CHEBI:43474"/>
        <dbReference type="ChEBI" id="CHEBI:46858"/>
        <dbReference type="ChEBI" id="CHEBI:61978"/>
        <dbReference type="EC" id="3.1.3.48"/>
    </reaction>
</comment>
<dbReference type="Gene3D" id="3.20.20.140">
    <property type="entry name" value="Metal-dependent hydrolases"/>
    <property type="match status" value="1"/>
</dbReference>